<evidence type="ECO:0000256" key="5">
    <source>
        <dbReference type="ARBA" id="ARBA00005072"/>
    </source>
</evidence>
<dbReference type="Gene3D" id="3.30.470.10">
    <property type="match status" value="1"/>
</dbReference>
<dbReference type="PROSITE" id="PS00770">
    <property type="entry name" value="AA_TRANSFER_CLASS_4"/>
    <property type="match status" value="1"/>
</dbReference>
<dbReference type="EMBL" id="UINC01002324">
    <property type="protein sequence ID" value="SUZ95434.1"/>
    <property type="molecule type" value="Genomic_DNA"/>
</dbReference>
<dbReference type="InterPro" id="IPR043131">
    <property type="entry name" value="BCAT-like_N"/>
</dbReference>
<comment type="catalytic activity">
    <reaction evidence="13">
        <text>L-valine + 2-oxoglutarate = 3-methyl-2-oxobutanoate + L-glutamate</text>
        <dbReference type="Rhea" id="RHEA:24813"/>
        <dbReference type="ChEBI" id="CHEBI:11851"/>
        <dbReference type="ChEBI" id="CHEBI:16810"/>
        <dbReference type="ChEBI" id="CHEBI:29985"/>
        <dbReference type="ChEBI" id="CHEBI:57762"/>
        <dbReference type="EC" id="2.6.1.42"/>
    </reaction>
</comment>
<organism evidence="16">
    <name type="scientific">marine metagenome</name>
    <dbReference type="NCBI Taxonomy" id="408172"/>
    <lineage>
        <taxon>unclassified sequences</taxon>
        <taxon>metagenomes</taxon>
        <taxon>ecological metagenomes</taxon>
    </lineage>
</organism>
<accession>A0A381RW63</accession>
<dbReference type="Pfam" id="PF01063">
    <property type="entry name" value="Aminotran_4"/>
    <property type="match status" value="1"/>
</dbReference>
<comment type="pathway">
    <text evidence="3">Amino-acid biosynthesis; L-isoleucine biosynthesis; L-isoleucine from 2-oxobutanoate: step 4/4.</text>
</comment>
<dbReference type="GO" id="GO:0005829">
    <property type="term" value="C:cytosol"/>
    <property type="evidence" value="ECO:0007669"/>
    <property type="project" value="TreeGrafter"/>
</dbReference>
<keyword evidence="8" id="KW-0032">Aminotransferase</keyword>
<evidence type="ECO:0000256" key="3">
    <source>
        <dbReference type="ARBA" id="ARBA00004824"/>
    </source>
</evidence>
<dbReference type="PANTHER" id="PTHR42743">
    <property type="entry name" value="AMINO-ACID AMINOTRANSFERASE"/>
    <property type="match status" value="1"/>
</dbReference>
<reference evidence="16" key="1">
    <citation type="submission" date="2018-05" db="EMBL/GenBank/DDBJ databases">
        <authorList>
            <person name="Lanie J.A."/>
            <person name="Ng W.-L."/>
            <person name="Kazmierczak K.M."/>
            <person name="Andrzejewski T.M."/>
            <person name="Davidsen T.M."/>
            <person name="Wayne K.J."/>
            <person name="Tettelin H."/>
            <person name="Glass J.I."/>
            <person name="Rusch D."/>
            <person name="Podicherti R."/>
            <person name="Tsui H.-C.T."/>
            <person name="Winkler M.E."/>
        </authorList>
    </citation>
    <scope>NUCLEOTIDE SEQUENCE</scope>
</reference>
<comment type="pathway">
    <text evidence="5">Amino-acid biosynthesis; L-leucine biosynthesis; L-leucine from 3-methyl-2-oxobutanoate: step 4/4.</text>
</comment>
<dbReference type="SUPFAM" id="SSF56752">
    <property type="entry name" value="D-aminoacid aminotransferase-like PLP-dependent enzymes"/>
    <property type="match status" value="1"/>
</dbReference>
<dbReference type="FunFam" id="3.20.10.10:FF:000001">
    <property type="entry name" value="Branched-chain-amino-acid aminotransferase"/>
    <property type="match status" value="1"/>
</dbReference>
<evidence type="ECO:0000256" key="12">
    <source>
        <dbReference type="ARBA" id="ARBA00023304"/>
    </source>
</evidence>
<dbReference type="InterPro" id="IPR001544">
    <property type="entry name" value="Aminotrans_IV"/>
</dbReference>
<evidence type="ECO:0000256" key="13">
    <source>
        <dbReference type="ARBA" id="ARBA00048212"/>
    </source>
</evidence>
<keyword evidence="10" id="KW-0808">Transferase</keyword>
<dbReference type="PANTHER" id="PTHR42743:SF11">
    <property type="entry name" value="AMINODEOXYCHORISMATE LYASE"/>
    <property type="match status" value="1"/>
</dbReference>
<comment type="similarity">
    <text evidence="6">Belongs to the class-IV pyridoxal-phosphate-dependent aminotransferase family.</text>
</comment>
<dbReference type="EC" id="2.6.1.42" evidence="7"/>
<keyword evidence="11" id="KW-0663">Pyridoxal phosphate</keyword>
<dbReference type="InterPro" id="IPR033939">
    <property type="entry name" value="BCAT_family"/>
</dbReference>
<sequence length="313" mass="34228">MSDNSGKYIWHNGQMVPWEEAKVHVLVHALHYGSSVFEGIRAYKTPDGTKIFRLTDHLKRLYNSAKIYSIVIPYTLDVLVESCKEVVLSNKLTADVYIRPIAFRGLGDIGLAPKSDHPVEVAIAAIAWEPYLGSESLEQGVDVCISSWQRVSPNTIPTGAKAGGNYLSSTLISTEANRLGFAEGIALTTDGTVSEGAGENIFIVQDGVLITPPSSESILTGITRDTVINISKKLNIPLKEQAITREALYLADEVFFTGTAAEITPIRSIDRIIIGDGSRGSVTQMLQKEFFGLFTLETADEHGWLEDIDKKNN</sequence>
<evidence type="ECO:0000256" key="14">
    <source>
        <dbReference type="ARBA" id="ARBA00048798"/>
    </source>
</evidence>
<comment type="pathway">
    <text evidence="4">Amino-acid biosynthesis; L-valine biosynthesis; L-valine from pyruvate: step 4/4.</text>
</comment>
<evidence type="ECO:0000256" key="8">
    <source>
        <dbReference type="ARBA" id="ARBA00022576"/>
    </source>
</evidence>
<evidence type="ECO:0000256" key="11">
    <source>
        <dbReference type="ARBA" id="ARBA00022898"/>
    </source>
</evidence>
<dbReference type="InterPro" id="IPR036038">
    <property type="entry name" value="Aminotransferase-like"/>
</dbReference>
<proteinExistence type="inferred from homology"/>
<dbReference type="CDD" id="cd01557">
    <property type="entry name" value="BCAT_beta_family"/>
    <property type="match status" value="1"/>
</dbReference>
<dbReference type="Gene3D" id="3.20.10.10">
    <property type="entry name" value="D-amino Acid Aminotransferase, subunit A, domain 2"/>
    <property type="match status" value="1"/>
</dbReference>
<dbReference type="GO" id="GO:0004084">
    <property type="term" value="F:branched-chain-amino-acid transaminase activity"/>
    <property type="evidence" value="ECO:0007669"/>
    <property type="project" value="UniProtKB-EC"/>
</dbReference>
<dbReference type="NCBIfam" id="NF005146">
    <property type="entry name" value="PRK06606.1"/>
    <property type="match status" value="1"/>
</dbReference>
<dbReference type="UniPathway" id="UPA00047">
    <property type="reaction ID" value="UER00058"/>
</dbReference>
<comment type="catalytic activity">
    <reaction evidence="14">
        <text>L-isoleucine + 2-oxoglutarate = (S)-3-methyl-2-oxopentanoate + L-glutamate</text>
        <dbReference type="Rhea" id="RHEA:24801"/>
        <dbReference type="ChEBI" id="CHEBI:16810"/>
        <dbReference type="ChEBI" id="CHEBI:29985"/>
        <dbReference type="ChEBI" id="CHEBI:35146"/>
        <dbReference type="ChEBI" id="CHEBI:58045"/>
        <dbReference type="EC" id="2.6.1.42"/>
    </reaction>
</comment>
<gene>
    <name evidence="16" type="ORF">METZ01_LOCUS48288</name>
</gene>
<dbReference type="UniPathway" id="UPA00048">
    <property type="reaction ID" value="UER00073"/>
</dbReference>
<evidence type="ECO:0000256" key="10">
    <source>
        <dbReference type="ARBA" id="ARBA00022679"/>
    </source>
</evidence>
<comment type="function">
    <text evidence="2">Acts on leucine, isoleucine and valine.</text>
</comment>
<evidence type="ECO:0000256" key="2">
    <source>
        <dbReference type="ARBA" id="ARBA00003109"/>
    </source>
</evidence>
<dbReference type="NCBIfam" id="TIGR01122">
    <property type="entry name" value="ilvE_I"/>
    <property type="match status" value="1"/>
</dbReference>
<keyword evidence="9" id="KW-0028">Amino-acid biosynthesis</keyword>
<dbReference type="GO" id="GO:0009098">
    <property type="term" value="P:L-leucine biosynthetic process"/>
    <property type="evidence" value="ECO:0007669"/>
    <property type="project" value="UniProtKB-UniPathway"/>
</dbReference>
<dbReference type="UniPathway" id="UPA00049">
    <property type="reaction ID" value="UER00062"/>
</dbReference>
<evidence type="ECO:0000256" key="6">
    <source>
        <dbReference type="ARBA" id="ARBA00009320"/>
    </source>
</evidence>
<evidence type="ECO:0000256" key="1">
    <source>
        <dbReference type="ARBA" id="ARBA00001933"/>
    </source>
</evidence>
<protein>
    <recommendedName>
        <fullName evidence="7">branched-chain-amino-acid transaminase</fullName>
        <ecNumber evidence="7">2.6.1.42</ecNumber>
    </recommendedName>
</protein>
<name>A0A381RW63_9ZZZZ</name>
<dbReference type="InterPro" id="IPR005785">
    <property type="entry name" value="B_amino_transI"/>
</dbReference>
<dbReference type="AlphaFoldDB" id="A0A381RW63"/>
<dbReference type="InterPro" id="IPR018300">
    <property type="entry name" value="Aminotrans_IV_CS"/>
</dbReference>
<dbReference type="GO" id="GO:0009099">
    <property type="term" value="P:L-valine biosynthetic process"/>
    <property type="evidence" value="ECO:0007669"/>
    <property type="project" value="UniProtKB-UniPathway"/>
</dbReference>
<dbReference type="InterPro" id="IPR050571">
    <property type="entry name" value="Class-IV_PLP-Dep_Aminotrnsfr"/>
</dbReference>
<dbReference type="InterPro" id="IPR043132">
    <property type="entry name" value="BCAT-like_C"/>
</dbReference>
<evidence type="ECO:0000256" key="4">
    <source>
        <dbReference type="ARBA" id="ARBA00004931"/>
    </source>
</evidence>
<keyword evidence="12" id="KW-0100">Branched-chain amino acid biosynthesis</keyword>
<evidence type="ECO:0000256" key="7">
    <source>
        <dbReference type="ARBA" id="ARBA00013053"/>
    </source>
</evidence>
<evidence type="ECO:0000256" key="9">
    <source>
        <dbReference type="ARBA" id="ARBA00022605"/>
    </source>
</evidence>
<comment type="catalytic activity">
    <reaction evidence="15">
        <text>L-leucine + 2-oxoglutarate = 4-methyl-2-oxopentanoate + L-glutamate</text>
        <dbReference type="Rhea" id="RHEA:18321"/>
        <dbReference type="ChEBI" id="CHEBI:16810"/>
        <dbReference type="ChEBI" id="CHEBI:17865"/>
        <dbReference type="ChEBI" id="CHEBI:29985"/>
        <dbReference type="ChEBI" id="CHEBI:57427"/>
        <dbReference type="EC" id="2.6.1.42"/>
    </reaction>
</comment>
<evidence type="ECO:0000256" key="15">
    <source>
        <dbReference type="ARBA" id="ARBA00049229"/>
    </source>
</evidence>
<evidence type="ECO:0000313" key="16">
    <source>
        <dbReference type="EMBL" id="SUZ95434.1"/>
    </source>
</evidence>
<comment type="cofactor">
    <cofactor evidence="1">
        <name>pyridoxal 5'-phosphate</name>
        <dbReference type="ChEBI" id="CHEBI:597326"/>
    </cofactor>
</comment>
<dbReference type="GO" id="GO:0009097">
    <property type="term" value="P:isoleucine biosynthetic process"/>
    <property type="evidence" value="ECO:0007669"/>
    <property type="project" value="UniProtKB-UniPathway"/>
</dbReference>